<dbReference type="InterPro" id="IPR001251">
    <property type="entry name" value="CRAL-TRIO_dom"/>
</dbReference>
<proteinExistence type="predicted"/>
<name>A0A813LPD1_POLGL</name>
<feature type="non-terminal residue" evidence="3">
    <location>
        <position position="405"/>
    </location>
</feature>
<comment type="caution">
    <text evidence="3">The sequence shown here is derived from an EMBL/GenBank/DDBJ whole genome shotgun (WGS) entry which is preliminary data.</text>
</comment>
<organism evidence="3 4">
    <name type="scientific">Polarella glacialis</name>
    <name type="common">Dinoflagellate</name>
    <dbReference type="NCBI Taxonomy" id="89957"/>
    <lineage>
        <taxon>Eukaryota</taxon>
        <taxon>Sar</taxon>
        <taxon>Alveolata</taxon>
        <taxon>Dinophyceae</taxon>
        <taxon>Suessiales</taxon>
        <taxon>Suessiaceae</taxon>
        <taxon>Polarella</taxon>
    </lineage>
</organism>
<feature type="compositionally biased region" description="Low complexity" evidence="1">
    <location>
        <begin position="362"/>
        <end position="388"/>
    </location>
</feature>
<feature type="region of interest" description="Disordered" evidence="1">
    <location>
        <begin position="347"/>
        <end position="388"/>
    </location>
</feature>
<reference evidence="3" key="1">
    <citation type="submission" date="2021-02" db="EMBL/GenBank/DDBJ databases">
        <authorList>
            <person name="Dougan E. K."/>
            <person name="Rhodes N."/>
            <person name="Thang M."/>
            <person name="Chan C."/>
        </authorList>
    </citation>
    <scope>NUCLEOTIDE SEQUENCE</scope>
</reference>
<evidence type="ECO:0000313" key="4">
    <source>
        <dbReference type="Proteomes" id="UP000626109"/>
    </source>
</evidence>
<dbReference type="InterPro" id="IPR051026">
    <property type="entry name" value="PI/PC_transfer"/>
</dbReference>
<evidence type="ECO:0000259" key="2">
    <source>
        <dbReference type="PROSITE" id="PS50191"/>
    </source>
</evidence>
<dbReference type="CDD" id="cd00170">
    <property type="entry name" value="SEC14"/>
    <property type="match status" value="1"/>
</dbReference>
<dbReference type="InterPro" id="IPR036865">
    <property type="entry name" value="CRAL-TRIO_dom_sf"/>
</dbReference>
<dbReference type="SUPFAM" id="SSF52087">
    <property type="entry name" value="CRAL/TRIO domain"/>
    <property type="match status" value="1"/>
</dbReference>
<dbReference type="PANTHER" id="PTHR45657">
    <property type="entry name" value="CRAL-TRIO DOMAIN-CONTAINING PROTEIN YKL091C-RELATED"/>
    <property type="match status" value="1"/>
</dbReference>
<sequence>ASASFPEMEDFKKYYPHGFHKTCRLGRPVYIERLGRMDVQGLLNAVDTARLVLFFAHEAERQTCWRLPACSLAAGRLVQTSVTILDLDGLGLRTVTNTTVLRIIQEVIREQDAHFPEISGGMIIVNAPSVFSMVWAVQRLSINPGTLEKIKVFRAGQEKKPYWEIINQFSDKLQQPVAPEDVKPEDEEDMTDSHVKLLGDQNVPLAADQESVMDVLELKFGAPALAMVETDAAEDAADETDCFAQAETGTATAVAQRNTATEETSEKIAEAVVLGETATITAATAVEQTILPAISLCSDATPFLAAEAVDTSAAVAVKIPFEQSASQAESNNTAAEGVLASVPAAADAENEDAPADLSPTKTTATTATTTTSNSDNNDNNDSASNGAATASSSQAVFLALFRLIC</sequence>
<dbReference type="Proteomes" id="UP000626109">
    <property type="component" value="Unassembled WGS sequence"/>
</dbReference>
<evidence type="ECO:0000313" key="3">
    <source>
        <dbReference type="EMBL" id="CAE8737585.1"/>
    </source>
</evidence>
<evidence type="ECO:0000256" key="1">
    <source>
        <dbReference type="SAM" id="MobiDB-lite"/>
    </source>
</evidence>
<accession>A0A813LPD1</accession>
<dbReference type="PROSITE" id="PS50191">
    <property type="entry name" value="CRAL_TRIO"/>
    <property type="match status" value="1"/>
</dbReference>
<protein>
    <recommendedName>
        <fullName evidence="2">CRAL-TRIO domain-containing protein</fullName>
    </recommendedName>
</protein>
<feature type="domain" description="CRAL-TRIO" evidence="2">
    <location>
        <begin position="7"/>
        <end position="190"/>
    </location>
</feature>
<dbReference type="AlphaFoldDB" id="A0A813LPD1"/>
<dbReference type="EMBL" id="CAJNNW010036793">
    <property type="protein sequence ID" value="CAE8737585.1"/>
    <property type="molecule type" value="Genomic_DNA"/>
</dbReference>
<dbReference type="PANTHER" id="PTHR45657:SF1">
    <property type="entry name" value="CRAL-TRIO DOMAIN-CONTAINING PROTEIN YKL091C-RELATED"/>
    <property type="match status" value="1"/>
</dbReference>
<dbReference type="SMART" id="SM00516">
    <property type="entry name" value="SEC14"/>
    <property type="match status" value="1"/>
</dbReference>
<dbReference type="Pfam" id="PF00650">
    <property type="entry name" value="CRAL_TRIO"/>
    <property type="match status" value="1"/>
</dbReference>
<dbReference type="Gene3D" id="3.40.525.10">
    <property type="entry name" value="CRAL-TRIO lipid binding domain"/>
    <property type="match status" value="1"/>
</dbReference>
<gene>
    <name evidence="3" type="ORF">PGLA2088_LOCUS48832</name>
</gene>